<dbReference type="GO" id="GO:0005634">
    <property type="term" value="C:nucleus"/>
    <property type="evidence" value="ECO:0007669"/>
    <property type="project" value="UniProtKB-SubCell"/>
</dbReference>
<dbReference type="Pfam" id="PF08711">
    <property type="entry name" value="Med26"/>
    <property type="match status" value="1"/>
</dbReference>
<protein>
    <submittedName>
        <fullName evidence="7">DEBR0S4_04918g1_1</fullName>
    </submittedName>
</protein>
<dbReference type="InterPro" id="IPR017923">
    <property type="entry name" value="TFIIS_N"/>
</dbReference>
<feature type="compositionally biased region" description="Basic and acidic residues" evidence="4">
    <location>
        <begin position="32"/>
        <end position="43"/>
    </location>
</feature>
<evidence type="ECO:0000313" key="6">
    <source>
        <dbReference type="EMBL" id="KAF6013533.1"/>
    </source>
</evidence>
<dbReference type="AlphaFoldDB" id="A0A7D9H5M0"/>
<dbReference type="GO" id="GO:0016973">
    <property type="term" value="P:poly(A)+ mRNA export from nucleus"/>
    <property type="evidence" value="ECO:0007669"/>
    <property type="project" value="TreeGrafter"/>
</dbReference>
<dbReference type="EMBL" id="JABCYN010000021">
    <property type="protein sequence ID" value="KAF6013533.1"/>
    <property type="molecule type" value="Genomic_DNA"/>
</dbReference>
<feature type="compositionally biased region" description="Basic and acidic residues" evidence="4">
    <location>
        <begin position="89"/>
        <end position="102"/>
    </location>
</feature>
<feature type="region of interest" description="Disordered" evidence="4">
    <location>
        <begin position="381"/>
        <end position="404"/>
    </location>
</feature>
<evidence type="ECO:0000259" key="5">
    <source>
        <dbReference type="PROSITE" id="PS51319"/>
    </source>
</evidence>
<dbReference type="PANTHER" id="PTHR46010">
    <property type="entry name" value="PROTEIN IWS1 HOMOLOG"/>
    <property type="match status" value="1"/>
</dbReference>
<dbReference type="InterPro" id="IPR051037">
    <property type="entry name" value="RNAPII_TF_IWS1"/>
</dbReference>
<reference evidence="7 8" key="1">
    <citation type="submission" date="2019-07" db="EMBL/GenBank/DDBJ databases">
        <authorList>
            <person name="Friedrich A."/>
            <person name="Schacherer J."/>
        </authorList>
    </citation>
    <scope>NUCLEOTIDE SEQUENCE [LARGE SCALE GENOMIC DNA]</scope>
</reference>
<comment type="subcellular location">
    <subcellularLocation>
        <location evidence="3">Nucleus</location>
    </subcellularLocation>
</comment>
<keyword evidence="3" id="KW-0539">Nucleus</keyword>
<keyword evidence="8" id="KW-1185">Reference proteome</keyword>
<proteinExistence type="inferred from homology"/>
<evidence type="ECO:0000313" key="8">
    <source>
        <dbReference type="Proteomes" id="UP000478008"/>
    </source>
</evidence>
<sequence>MSDTEEKKQIKGEEKDVEILEKATSSTDSQEEAPKVEAKKELSESLLDDEADLEEDVAKLSKHKKPESSSRENVEEKETTSIDAADEEASGKMQKEEAKESIDDTEEDPENRKMTFEEKFAAAMKKPTKRRKKNEVDLEAMQDEAIGSLKNAMKDAAYDDIECVNAHKPATHKLRLLPKVKETLLKSALYDSILDNNMLEAVRIWLEPLPDGSLPSYEIQRTLINELTKLPIKTIHLRESGLGKVMVFYQKSPIVDPILKRTAEKLISDWTRPIMGRSDNYRAKRVPTASFNIEKLKADQRLHSGADTHKKAVRKTLYQESADRRKRAAAPEVSAKVYSIAPQVNVDALRRSGRSTVAAMGIGSSLSRDERFKRLNQKLTHLSQKKSSKKKGGVSIEGKGVNAF</sequence>
<feature type="compositionally biased region" description="Basic and acidic residues" evidence="4">
    <location>
        <begin position="1"/>
        <end position="21"/>
    </location>
</feature>
<feature type="compositionally biased region" description="Low complexity" evidence="4">
    <location>
        <begin position="393"/>
        <end position="404"/>
    </location>
</feature>
<name>A0A7D9H5M0_DEKBR</name>
<evidence type="ECO:0000256" key="3">
    <source>
        <dbReference type="PROSITE-ProRule" id="PRU00649"/>
    </source>
</evidence>
<evidence type="ECO:0000256" key="2">
    <source>
        <dbReference type="ARBA" id="ARBA00037992"/>
    </source>
</evidence>
<reference evidence="6 9" key="2">
    <citation type="journal article" date="2020" name="Appl. Microbiol. Biotechnol.">
        <title>Targeted gene deletion in Brettanomyces bruxellensis with an expression-free CRISPR-Cas9 system.</title>
        <authorList>
            <person name="Varela C."/>
            <person name="Bartel C."/>
            <person name="Onetto C."/>
            <person name="Borneman A."/>
        </authorList>
    </citation>
    <scope>NUCLEOTIDE SEQUENCE [LARGE SCALE GENOMIC DNA]</scope>
    <source>
        <strain evidence="6 9">AWRI1613</strain>
    </source>
</reference>
<accession>A0A7D9H5M0</accession>
<dbReference type="Gene3D" id="1.20.930.10">
    <property type="entry name" value="Conserved domain common to transcription factors TFIIS, elongin A, CRSP70"/>
    <property type="match status" value="1"/>
</dbReference>
<feature type="region of interest" description="Disordered" evidence="4">
    <location>
        <begin position="1"/>
        <end position="111"/>
    </location>
</feature>
<feature type="compositionally biased region" description="Basic and acidic residues" evidence="4">
    <location>
        <begin position="66"/>
        <end position="80"/>
    </location>
</feature>
<dbReference type="PROSITE" id="PS51319">
    <property type="entry name" value="TFIIS_N"/>
    <property type="match status" value="1"/>
</dbReference>
<comment type="similarity">
    <text evidence="2">Belongs to the IWS1 family.</text>
</comment>
<dbReference type="Proteomes" id="UP000478008">
    <property type="component" value="Unassembled WGS sequence"/>
</dbReference>
<dbReference type="InterPro" id="IPR035441">
    <property type="entry name" value="TFIIS/LEDGF_dom_sf"/>
</dbReference>
<feature type="domain" description="TFIIS N-terminal" evidence="5">
    <location>
        <begin position="200"/>
        <end position="277"/>
    </location>
</feature>
<feature type="compositionally biased region" description="Basic residues" evidence="4">
    <location>
        <begin position="383"/>
        <end position="392"/>
    </location>
</feature>
<evidence type="ECO:0000313" key="9">
    <source>
        <dbReference type="Proteomes" id="UP000568158"/>
    </source>
</evidence>
<gene>
    <name evidence="7" type="primary">SPN1</name>
    <name evidence="7" type="ORF">DEBR0S4_04918G</name>
    <name evidence="6" type="ORF">HII12_001670</name>
</gene>
<dbReference type="EMBL" id="CABFWN010000004">
    <property type="protein sequence ID" value="VUG18885.1"/>
    <property type="molecule type" value="Genomic_DNA"/>
</dbReference>
<evidence type="ECO:0000256" key="4">
    <source>
        <dbReference type="SAM" id="MobiDB-lite"/>
    </source>
</evidence>
<organism evidence="7 8">
    <name type="scientific">Dekkera bruxellensis</name>
    <name type="common">Brettanomyces custersii</name>
    <dbReference type="NCBI Taxonomy" id="5007"/>
    <lineage>
        <taxon>Eukaryota</taxon>
        <taxon>Fungi</taxon>
        <taxon>Dikarya</taxon>
        <taxon>Ascomycota</taxon>
        <taxon>Saccharomycotina</taxon>
        <taxon>Pichiomycetes</taxon>
        <taxon>Pichiales</taxon>
        <taxon>Pichiaceae</taxon>
        <taxon>Brettanomyces</taxon>
    </lineage>
</organism>
<dbReference type="Proteomes" id="UP000568158">
    <property type="component" value="Unassembled WGS sequence"/>
</dbReference>
<comment type="function">
    <text evidence="1">Transcription factor involved in RNA polymerase II transcription regulation. May function in both SPT15/TBP post-recruitment and recruitment steps of transcription.</text>
</comment>
<feature type="compositionally biased region" description="Acidic residues" evidence="4">
    <location>
        <begin position="46"/>
        <end position="55"/>
    </location>
</feature>
<evidence type="ECO:0000313" key="7">
    <source>
        <dbReference type="EMBL" id="VUG18885.1"/>
    </source>
</evidence>
<evidence type="ECO:0000256" key="1">
    <source>
        <dbReference type="ARBA" id="ARBA00037349"/>
    </source>
</evidence>
<dbReference type="PANTHER" id="PTHR46010:SF1">
    <property type="entry name" value="PROTEIN IWS1 HOMOLOG"/>
    <property type="match status" value="1"/>
</dbReference>